<evidence type="ECO:0000256" key="1">
    <source>
        <dbReference type="SAM" id="SignalP"/>
    </source>
</evidence>
<dbReference type="SUPFAM" id="SSF49464">
    <property type="entry name" value="Carboxypeptidase regulatory domain-like"/>
    <property type="match status" value="1"/>
</dbReference>
<dbReference type="KEGG" id="mlt:VC82_372"/>
<dbReference type="Proteomes" id="UP000032726">
    <property type="component" value="Chromosome"/>
</dbReference>
<dbReference type="InterPro" id="IPR037066">
    <property type="entry name" value="Plug_dom_sf"/>
</dbReference>
<dbReference type="AlphaFoldDB" id="A0A0D5YQ73"/>
<dbReference type="InterPro" id="IPR012910">
    <property type="entry name" value="Plug_dom"/>
</dbReference>
<feature type="signal peptide" evidence="1">
    <location>
        <begin position="1"/>
        <end position="24"/>
    </location>
</feature>
<accession>A0A0D5YQ73</accession>
<evidence type="ECO:0000313" key="4">
    <source>
        <dbReference type="Proteomes" id="UP000032726"/>
    </source>
</evidence>
<dbReference type="OrthoDB" id="1108759at2"/>
<name>A0A0D5YQ73_9FLAO</name>
<proteinExistence type="predicted"/>
<protein>
    <submittedName>
        <fullName evidence="3">TonB-dependent receptor</fullName>
    </submittedName>
</protein>
<feature type="chain" id="PRO_5002299884" evidence="1">
    <location>
        <begin position="25"/>
        <end position="822"/>
    </location>
</feature>
<gene>
    <name evidence="3" type="ORF">VC82_372</name>
</gene>
<dbReference type="HOGENOM" id="CLU_353690_0_0_10"/>
<dbReference type="SUPFAM" id="SSF56935">
    <property type="entry name" value="Porins"/>
    <property type="match status" value="1"/>
</dbReference>
<keyword evidence="4" id="KW-1185">Reference proteome</keyword>
<dbReference type="InterPro" id="IPR008969">
    <property type="entry name" value="CarboxyPept-like_regulatory"/>
</dbReference>
<dbReference type="EMBL" id="CP011071">
    <property type="protein sequence ID" value="AKA34054.1"/>
    <property type="molecule type" value="Genomic_DNA"/>
</dbReference>
<evidence type="ECO:0000313" key="3">
    <source>
        <dbReference type="EMBL" id="AKA34054.1"/>
    </source>
</evidence>
<organism evidence="3 4">
    <name type="scientific">Flagellimonas lutaonensis</name>
    <dbReference type="NCBI Taxonomy" id="516051"/>
    <lineage>
        <taxon>Bacteria</taxon>
        <taxon>Pseudomonadati</taxon>
        <taxon>Bacteroidota</taxon>
        <taxon>Flavobacteriia</taxon>
        <taxon>Flavobacteriales</taxon>
        <taxon>Flavobacteriaceae</taxon>
        <taxon>Flagellimonas</taxon>
    </lineage>
</organism>
<dbReference type="Pfam" id="PF07715">
    <property type="entry name" value="Plug"/>
    <property type="match status" value="1"/>
</dbReference>
<dbReference type="STRING" id="516051.VC82_372"/>
<feature type="domain" description="TonB-dependent receptor plug" evidence="2">
    <location>
        <begin position="137"/>
        <end position="217"/>
    </location>
</feature>
<dbReference type="Gene3D" id="2.60.40.1120">
    <property type="entry name" value="Carboxypeptidase-like, regulatory domain"/>
    <property type="match status" value="1"/>
</dbReference>
<reference evidence="3 4" key="1">
    <citation type="submission" date="2015-03" db="EMBL/GenBank/DDBJ databases">
        <title>Complete genome sequence of Muricauda lutaonensis CC-HSB-11T, isolated from a coastal hot spring.</title>
        <authorList>
            <person name="Kim K.M."/>
        </authorList>
    </citation>
    <scope>NUCLEOTIDE SEQUENCE [LARGE SCALE GENOMIC DNA]</scope>
    <source>
        <strain evidence="3 4">CC-HSB-11</strain>
    </source>
</reference>
<sequence length="822" mass="92585">MCLKKPVLNLLLFFGILTSYGQHAIITGVVVDENNRPLPNVNISSNTSGTTTNGQGLYLLQVVADTENTITFSHIGYQNILLENLLLNTNETFEFNPVMKVNVTQIAGVEVSPTGQKKLEGIETLSPEMVRNIPGANAGVENVLKLLPGVSFNNELSTQYTVRGGSFEENLVYVNEIEVYRPFLVRSAQQEGLSFINSAMVSDIDFSAGGFQAKYGDKLSSVLDVSYKIPTSFSLQADASLLGGALTLETLTNDKNLGNITGVRYRTNALFINSQQTQTNVRPNFFDAQTYFTYGISSKLELNFLGTFSINDYENRPRTRQTNFGTINEPRALLVAYQGKENNRFSTALGAFKADFKLNEKVNLKLITSVYHTVEEEFSDVITEYELAEVDNDLGSQDLGSPINPRGLGRQINRARNQFDALIFNMYHRGKLKKENTLVQWGLKYTHEDIRDQLREAEFIDSAGYFIRPPQSGIVNNQPEEPFTGDILPFEGAQAINFVKTNRVSAFLQYGQHGKWGEHDIYYNLGLRGQLWTVNGVGFDSNTQFLVSPRVQFAIKPNGAQDLLFRLAIGNYQQPPFYRELRDLNGTVNPDVEAQKSWHFVLGNEYSFTLWGRPFSLQSELYYKTLSDVNPFIIEDVRLRYAAVNNAVAYAYGLDVRLNGTFVPGAESWVSVGYLKTEENINGRGYISRPTDQRLKFALLFQDYVPTVPDLKLYMNLVYQTGVPGGSPNYADPYEFQGRLRDYKRVDLGISYIFADESKQRFDGDKAMKLKALSAGFEIFNLFNNQNSITNTWVRDADTQRQFAVPNFLTARILNLKISARF</sequence>
<dbReference type="PATRIC" id="fig|516051.4.peg.385"/>
<keyword evidence="3" id="KW-0675">Receptor</keyword>
<dbReference type="Gene3D" id="2.170.130.10">
    <property type="entry name" value="TonB-dependent receptor, plug domain"/>
    <property type="match status" value="1"/>
</dbReference>
<keyword evidence="1" id="KW-0732">Signal</keyword>
<evidence type="ECO:0000259" key="2">
    <source>
        <dbReference type="Pfam" id="PF07715"/>
    </source>
</evidence>
<dbReference type="Pfam" id="PF13715">
    <property type="entry name" value="CarbopepD_reg_2"/>
    <property type="match status" value="1"/>
</dbReference>